<feature type="signal peptide" evidence="1">
    <location>
        <begin position="1"/>
        <end position="20"/>
    </location>
</feature>
<accession>A0A1E8FD44</accession>
<gene>
    <name evidence="2" type="ORF">BFC17_20005</name>
</gene>
<protein>
    <recommendedName>
        <fullName evidence="4">PEP-CTERM protein-sorting domain-containing protein</fullName>
    </recommendedName>
</protein>
<dbReference type="EMBL" id="MJIC01000014">
    <property type="protein sequence ID" value="OFI33855.1"/>
    <property type="molecule type" value="Genomic_DNA"/>
</dbReference>
<evidence type="ECO:0000313" key="3">
    <source>
        <dbReference type="Proteomes" id="UP000176037"/>
    </source>
</evidence>
<feature type="chain" id="PRO_5009214037" description="PEP-CTERM protein-sorting domain-containing protein" evidence="1">
    <location>
        <begin position="21"/>
        <end position="203"/>
    </location>
</feature>
<dbReference type="STRING" id="1856405.BFC17_20005"/>
<comment type="caution">
    <text evidence="2">The sequence shown here is derived from an EMBL/GenBank/DDBJ whole genome shotgun (WGS) entry which is preliminary data.</text>
</comment>
<proteinExistence type="predicted"/>
<dbReference type="AlphaFoldDB" id="A0A1E8FD44"/>
<dbReference type="OrthoDB" id="6383952at2"/>
<keyword evidence="1" id="KW-0732">Signal</keyword>
<evidence type="ECO:0000256" key="1">
    <source>
        <dbReference type="SAM" id="SignalP"/>
    </source>
</evidence>
<reference evidence="2 3" key="1">
    <citation type="submission" date="2016-09" db="EMBL/GenBank/DDBJ databases">
        <title>Alteromonas lipolytica, a new species isolated from sea water.</title>
        <authorList>
            <person name="Wu Y.-H."/>
            <person name="Cheng H."/>
            <person name="Xu X.-W."/>
        </authorList>
    </citation>
    <scope>NUCLEOTIDE SEQUENCE [LARGE SCALE GENOMIC DNA]</scope>
    <source>
        <strain evidence="2 3">JW12</strain>
    </source>
</reference>
<sequence>MKKYLLAMAMAVAASFSANASYIQGVTGAELDGIQVTVEFENGGIESATWEATSATGGGAWGDSDWFVVEDGDTFGDYDSATGTYYGLFTFVSFAFDVVSIKLDMLGSDLVFDSEFFDVSGNGSGPGRALVVDFPQNVNYNVAYDNGVEDELFQTVTITGDFLALVEYGFLTDIDAMASEVPAPTGLALLGLGLVAMRLARRK</sequence>
<dbReference type="Proteomes" id="UP000176037">
    <property type="component" value="Unassembled WGS sequence"/>
</dbReference>
<keyword evidence="3" id="KW-1185">Reference proteome</keyword>
<name>A0A1E8FD44_9ALTE</name>
<evidence type="ECO:0000313" key="2">
    <source>
        <dbReference type="EMBL" id="OFI33855.1"/>
    </source>
</evidence>
<dbReference type="RefSeq" id="WP_070176782.1">
    <property type="nucleotide sequence ID" value="NZ_BMJR01000003.1"/>
</dbReference>
<evidence type="ECO:0008006" key="4">
    <source>
        <dbReference type="Google" id="ProtNLM"/>
    </source>
</evidence>
<organism evidence="2 3">
    <name type="scientific">Alteromonas lipolytica</name>
    <dbReference type="NCBI Taxonomy" id="1856405"/>
    <lineage>
        <taxon>Bacteria</taxon>
        <taxon>Pseudomonadati</taxon>
        <taxon>Pseudomonadota</taxon>
        <taxon>Gammaproteobacteria</taxon>
        <taxon>Alteromonadales</taxon>
        <taxon>Alteromonadaceae</taxon>
        <taxon>Alteromonas/Salinimonas group</taxon>
        <taxon>Alteromonas</taxon>
    </lineage>
</organism>